<sequence length="168" mass="19736">MIITPLFVVFLIIVFVLLFLFLNTVDKRKWLTLLISLVLTPFAYFFVFYPFINILSNHHHQKYFNSTAWIEDPNLRYEMIDNTITSDTLIGLSKEKVKALLGPEEWLTWDDAAKAHDTNKWNYGLGIEPGAFTEHKECVEITFKDEKVVALKPYQELITFEKQDDEKK</sequence>
<accession>A0ABW3KT59</accession>
<gene>
    <name evidence="2" type="ORF">ACFQ13_05410</name>
</gene>
<comment type="caution">
    <text evidence="2">The sequence shown here is derived from an EMBL/GenBank/DDBJ whole genome shotgun (WGS) entry which is preliminary data.</text>
</comment>
<feature type="transmembrane region" description="Helical" evidence="1">
    <location>
        <begin position="6"/>
        <end position="23"/>
    </location>
</feature>
<feature type="transmembrane region" description="Helical" evidence="1">
    <location>
        <begin position="30"/>
        <end position="52"/>
    </location>
</feature>
<organism evidence="2 3">
    <name type="scientific">Winogradskyella rapida</name>
    <dbReference type="NCBI Taxonomy" id="549701"/>
    <lineage>
        <taxon>Bacteria</taxon>
        <taxon>Pseudomonadati</taxon>
        <taxon>Bacteroidota</taxon>
        <taxon>Flavobacteriia</taxon>
        <taxon>Flavobacteriales</taxon>
        <taxon>Flavobacteriaceae</taxon>
        <taxon>Winogradskyella</taxon>
    </lineage>
</organism>
<protein>
    <submittedName>
        <fullName evidence="2">Uncharacterized protein</fullName>
    </submittedName>
</protein>
<proteinExistence type="predicted"/>
<evidence type="ECO:0000313" key="3">
    <source>
        <dbReference type="Proteomes" id="UP001597086"/>
    </source>
</evidence>
<keyword evidence="1" id="KW-0812">Transmembrane</keyword>
<reference evidence="3" key="1">
    <citation type="journal article" date="2019" name="Int. J. Syst. Evol. Microbiol.">
        <title>The Global Catalogue of Microorganisms (GCM) 10K type strain sequencing project: providing services to taxonomists for standard genome sequencing and annotation.</title>
        <authorList>
            <consortium name="The Broad Institute Genomics Platform"/>
            <consortium name="The Broad Institute Genome Sequencing Center for Infectious Disease"/>
            <person name="Wu L."/>
            <person name="Ma J."/>
        </authorList>
    </citation>
    <scope>NUCLEOTIDE SEQUENCE [LARGE SCALE GENOMIC DNA]</scope>
    <source>
        <strain evidence="3">CCUG 56098</strain>
    </source>
</reference>
<dbReference type="RefSeq" id="WP_386114906.1">
    <property type="nucleotide sequence ID" value="NZ_JBHTKM010000017.1"/>
</dbReference>
<keyword evidence="1" id="KW-1133">Transmembrane helix</keyword>
<name>A0ABW3KT59_9FLAO</name>
<dbReference type="EMBL" id="JBHTKM010000017">
    <property type="protein sequence ID" value="MFD1015354.1"/>
    <property type="molecule type" value="Genomic_DNA"/>
</dbReference>
<evidence type="ECO:0000256" key="1">
    <source>
        <dbReference type="SAM" id="Phobius"/>
    </source>
</evidence>
<evidence type="ECO:0000313" key="2">
    <source>
        <dbReference type="EMBL" id="MFD1015354.1"/>
    </source>
</evidence>
<keyword evidence="3" id="KW-1185">Reference proteome</keyword>
<dbReference type="Proteomes" id="UP001597086">
    <property type="component" value="Unassembled WGS sequence"/>
</dbReference>
<keyword evidence="1" id="KW-0472">Membrane</keyword>